<evidence type="ECO:0000313" key="3">
    <source>
        <dbReference type="EMBL" id="KAB8189471.1"/>
    </source>
</evidence>
<name>A0A2U9TA91_9GAMM</name>
<dbReference type="InterPro" id="IPR045057">
    <property type="entry name" value="Gcn5-rel_NAT"/>
</dbReference>
<evidence type="ECO:0000313" key="2">
    <source>
        <dbReference type="EMBL" id="AWV07458.1"/>
    </source>
</evidence>
<evidence type="ECO:0000259" key="1">
    <source>
        <dbReference type="PROSITE" id="PS51729"/>
    </source>
</evidence>
<sequence>MTEQTPADAPTIHHDTGVHRFATTIDGTKAYLDYRMDGRTLVVTHTWVPEAIGGRGIASHLVRAAFDYARQAQLKVVTQCSYAEAWVKRRPEYQTLLA</sequence>
<dbReference type="PROSITE" id="PS51729">
    <property type="entry name" value="GNAT_YJDJ"/>
    <property type="match status" value="1"/>
</dbReference>
<dbReference type="EMBL" id="VICD02000149">
    <property type="protein sequence ID" value="KAB8189471.1"/>
    <property type="molecule type" value="Genomic_DNA"/>
</dbReference>
<proteinExistence type="predicted"/>
<dbReference type="GO" id="GO:0016740">
    <property type="term" value="F:transferase activity"/>
    <property type="evidence" value="ECO:0007669"/>
    <property type="project" value="UniProtKB-KW"/>
</dbReference>
<reference evidence="2 4" key="1">
    <citation type="submission" date="2018-05" db="EMBL/GenBank/DDBJ databases">
        <title>The complete genome of Lysobacter maris HZ9B, a marine bacterium antagonistic against terrestrial plant pathogens.</title>
        <authorList>
            <person name="Zhang X.-Q."/>
        </authorList>
    </citation>
    <scope>NUCLEOTIDE SEQUENCE [LARGE SCALE GENOMIC DNA]</scope>
    <source>
        <strain evidence="2 4">HZ9B</strain>
    </source>
</reference>
<dbReference type="InterPro" id="IPR016181">
    <property type="entry name" value="Acyl_CoA_acyltransferase"/>
</dbReference>
<reference evidence="3 5" key="2">
    <citation type="submission" date="2019-10" db="EMBL/GenBank/DDBJ databases">
        <title>Lysobacter alkalisoli sp. nov., isolated from saline-alkaline soil.</title>
        <authorList>
            <person name="Sun J.-Q."/>
        </authorList>
    </citation>
    <scope>NUCLEOTIDE SEQUENCE [LARGE SCALE GENOMIC DNA]</scope>
    <source>
        <strain evidence="3 5">KCTC 42381</strain>
    </source>
</reference>
<dbReference type="SUPFAM" id="SSF55729">
    <property type="entry name" value="Acyl-CoA N-acyltransferases (Nat)"/>
    <property type="match status" value="1"/>
</dbReference>
<dbReference type="Proteomes" id="UP000320431">
    <property type="component" value="Unassembled WGS sequence"/>
</dbReference>
<protein>
    <submittedName>
        <fullName evidence="3">N-acetyltransferase</fullName>
    </submittedName>
</protein>
<keyword evidence="3" id="KW-0808">Transferase</keyword>
<dbReference type="Gene3D" id="3.40.630.30">
    <property type="match status" value="1"/>
</dbReference>
<dbReference type="EMBL" id="CP029843">
    <property type="protein sequence ID" value="AWV07458.1"/>
    <property type="molecule type" value="Genomic_DNA"/>
</dbReference>
<dbReference type="PANTHER" id="PTHR31435:SF9">
    <property type="entry name" value="PROTEIN NATD1"/>
    <property type="match status" value="1"/>
</dbReference>
<dbReference type="RefSeq" id="WP_111266559.1">
    <property type="nucleotide sequence ID" value="NZ_CP029843.1"/>
</dbReference>
<accession>A0A2U9TA91</accession>
<dbReference type="AlphaFoldDB" id="A0A2U9TA91"/>
<feature type="domain" description="N-acetyltransferase" evidence="1">
    <location>
        <begin position="13"/>
        <end position="98"/>
    </location>
</feature>
<organism evidence="2 4">
    <name type="scientific">Marilutibacter maris</name>
    <dbReference type="NCBI Taxonomy" id="1605891"/>
    <lineage>
        <taxon>Bacteria</taxon>
        <taxon>Pseudomonadati</taxon>
        <taxon>Pseudomonadota</taxon>
        <taxon>Gammaproteobacteria</taxon>
        <taxon>Lysobacterales</taxon>
        <taxon>Lysobacteraceae</taxon>
        <taxon>Marilutibacter</taxon>
    </lineage>
</organism>
<dbReference type="Pfam" id="PF14542">
    <property type="entry name" value="Acetyltransf_CG"/>
    <property type="match status" value="1"/>
</dbReference>
<dbReference type="Proteomes" id="UP000249447">
    <property type="component" value="Chromosome"/>
</dbReference>
<dbReference type="InterPro" id="IPR031165">
    <property type="entry name" value="GNAT_YJDJ"/>
</dbReference>
<keyword evidence="4" id="KW-1185">Reference proteome</keyword>
<dbReference type="PANTHER" id="PTHR31435">
    <property type="entry name" value="PROTEIN NATD1"/>
    <property type="match status" value="1"/>
</dbReference>
<evidence type="ECO:0000313" key="4">
    <source>
        <dbReference type="Proteomes" id="UP000249447"/>
    </source>
</evidence>
<gene>
    <name evidence="2" type="ORF">C9I47_1769</name>
    <name evidence="3" type="ORF">FKV24_009330</name>
</gene>
<dbReference type="CDD" id="cd04301">
    <property type="entry name" value="NAT_SF"/>
    <property type="match status" value="1"/>
</dbReference>
<dbReference type="KEGG" id="lmb:C9I47_1769"/>
<dbReference type="OrthoDB" id="9813275at2"/>
<evidence type="ECO:0000313" key="5">
    <source>
        <dbReference type="Proteomes" id="UP000320431"/>
    </source>
</evidence>